<evidence type="ECO:0000313" key="3">
    <source>
        <dbReference type="WBParaSite" id="Minc3s00168g06613"/>
    </source>
</evidence>
<dbReference type="AlphaFoldDB" id="A0A914KY12"/>
<evidence type="ECO:0000313" key="2">
    <source>
        <dbReference type="Proteomes" id="UP000887563"/>
    </source>
</evidence>
<feature type="compositionally biased region" description="Polar residues" evidence="1">
    <location>
        <begin position="862"/>
        <end position="876"/>
    </location>
</feature>
<feature type="compositionally biased region" description="Basic and acidic residues" evidence="1">
    <location>
        <begin position="804"/>
        <end position="861"/>
    </location>
</feature>
<feature type="region of interest" description="Disordered" evidence="1">
    <location>
        <begin position="292"/>
        <end position="333"/>
    </location>
</feature>
<feature type="compositionally biased region" description="Basic and acidic residues" evidence="1">
    <location>
        <begin position="926"/>
        <end position="939"/>
    </location>
</feature>
<protein>
    <submittedName>
        <fullName evidence="3">Uncharacterized protein</fullName>
    </submittedName>
</protein>
<dbReference type="WBParaSite" id="Minc3s00168g06613">
    <property type="protein sequence ID" value="Minc3s00168g06613"/>
    <property type="gene ID" value="Minc3s00168g06613"/>
</dbReference>
<feature type="compositionally biased region" description="Basic and acidic residues" evidence="1">
    <location>
        <begin position="736"/>
        <end position="753"/>
    </location>
</feature>
<keyword evidence="2" id="KW-1185">Reference proteome</keyword>
<feature type="compositionally biased region" description="Polar residues" evidence="1">
    <location>
        <begin position="387"/>
        <end position="399"/>
    </location>
</feature>
<sequence>MSYSSRYNSKGSGNYRASSYQREYSPINSNNYYNASQRYSSTDLYSSTKNYIRPGSSSPRYIPPSTITSNINYGISKRSASYACGISIGGNLNNLNELRPRIGSDISNKRVGVKDVINRIESNYKASPYRTSQSPISTLNAYNYSNGYETKLLKRNQNEKDKENDKLFVEKLRQFNNNNSSSSDKIKEKSKSIESNSIKTEEDSRSNQIKNIGEQHIERRVTKTIQSLMEELNNKVKDSDTKLRQIPPPLLLVTCPSMQEPEEGEKSAEEVIENKQKTNNNSEVDAQITLKLAAPDGEGSESYSDEDYSDEEFSDEDEDYSDEEEWESDWDVDEATVCRTLQLSGYESDFELPFERREKVAERLSEANALPPPVFTASISYDGMSDSWGTSGQSYSDEGTGSGIGDDVEVGFTLVQQAAMRPSDEEEYSTTTSGTYSSETYTSSSFDEESEEISDDGRSYTRSRSLDDRSISRSYRSSTSGETAESVHSGEDVLIKAKEEEKKEEPKLVILQSVQQQDEEIAEEPEEMILDIDTKMEVKTPKVSEELGHDGNKKISREETYVREQNLKEGRAEESARHLPGQIKPTTDFAKKAVVQPMAESKVKIGEQTKTIQAPSKEEIEEKKRKEEERKRKIKEEEEEKKRKEEERKKKIKEEEERKRKKLKEEEEKRKKLEEEEAKALAKKKATEEMKKKTVEEVAKMVESATAKSRPRYQPSEPILPIVLTPNEPITYKRSTRLEPKEEDEKKKAERQQRARTPIPVHEPDDEFDKQMTELRDQIHKDRRKLQSEYRDVSHGLKSATAEVRQRTKEAEHQFKLDKVSDTFKKAEEEKKRQRELRHLDENKNKVKEKDGKEKEKKKETIPNQETKLKLAQQQRPEPKKTIRRAAKQQIQSDVSTAESSSKPSESTKAAEKRENLRRLSPQKRASGEKIEGKRKTEELMNFTSTKEDLTKSEVKGGNVVVEVVGKKKMRSENRRRISRRGHLRKIFTRVPCDIDELMGWKGHDSFEKMDAFFTSRESAKRQINSSNGKEPAPKRRGTEPQKVWISELHDIDKIYKMSELRDIKLSAGA</sequence>
<feature type="compositionally biased region" description="Basic and acidic residues" evidence="1">
    <location>
        <begin position="455"/>
        <end position="471"/>
    </location>
</feature>
<evidence type="ECO:0000256" key="1">
    <source>
        <dbReference type="SAM" id="MobiDB-lite"/>
    </source>
</evidence>
<feature type="region of interest" description="Disordered" evidence="1">
    <location>
        <begin position="1018"/>
        <end position="1043"/>
    </location>
</feature>
<feature type="compositionally biased region" description="Basic and acidic residues" evidence="1">
    <location>
        <begin position="616"/>
        <end position="700"/>
    </location>
</feature>
<organism evidence="2 3">
    <name type="scientific">Meloidogyne incognita</name>
    <name type="common">Southern root-knot nematode worm</name>
    <name type="synonym">Oxyuris incognita</name>
    <dbReference type="NCBI Taxonomy" id="6306"/>
    <lineage>
        <taxon>Eukaryota</taxon>
        <taxon>Metazoa</taxon>
        <taxon>Ecdysozoa</taxon>
        <taxon>Nematoda</taxon>
        <taxon>Chromadorea</taxon>
        <taxon>Rhabditida</taxon>
        <taxon>Tylenchina</taxon>
        <taxon>Tylenchomorpha</taxon>
        <taxon>Tylenchoidea</taxon>
        <taxon>Meloidogynidae</taxon>
        <taxon>Meloidogyninae</taxon>
        <taxon>Meloidogyne</taxon>
        <taxon>Meloidogyne incognita group</taxon>
    </lineage>
</organism>
<name>A0A914KY12_MELIC</name>
<feature type="region of interest" description="Disordered" evidence="1">
    <location>
        <begin position="173"/>
        <end position="206"/>
    </location>
</feature>
<feature type="compositionally biased region" description="Acidic residues" evidence="1">
    <location>
        <begin position="303"/>
        <end position="333"/>
    </location>
</feature>
<dbReference type="Proteomes" id="UP000887563">
    <property type="component" value="Unplaced"/>
</dbReference>
<feature type="compositionally biased region" description="Basic and acidic residues" evidence="1">
    <location>
        <begin position="769"/>
        <end position="795"/>
    </location>
</feature>
<feature type="region of interest" description="Disordered" evidence="1">
    <location>
        <begin position="565"/>
        <end position="940"/>
    </location>
</feature>
<accession>A0A914KY12</accession>
<reference evidence="3" key="1">
    <citation type="submission" date="2022-11" db="UniProtKB">
        <authorList>
            <consortium name="WormBaseParasite"/>
        </authorList>
    </citation>
    <scope>IDENTIFICATION</scope>
</reference>
<feature type="compositionally biased region" description="Low complexity" evidence="1">
    <location>
        <begin position="429"/>
        <end position="445"/>
    </location>
</feature>
<feature type="compositionally biased region" description="Basic and acidic residues" evidence="1">
    <location>
        <begin position="909"/>
        <end position="918"/>
    </location>
</feature>
<feature type="compositionally biased region" description="Low complexity" evidence="1">
    <location>
        <begin position="896"/>
        <end position="908"/>
    </location>
</feature>
<feature type="region of interest" description="Disordered" evidence="1">
    <location>
        <begin position="386"/>
        <end position="492"/>
    </location>
</feature>
<proteinExistence type="predicted"/>
<feature type="compositionally biased region" description="Basic and acidic residues" evidence="1">
    <location>
        <begin position="565"/>
        <end position="577"/>
    </location>
</feature>